<dbReference type="InterPro" id="IPR037107">
    <property type="entry name" value="Put_OMP_sf"/>
</dbReference>
<reference evidence="3" key="1">
    <citation type="submission" date="2023-08" db="EMBL/GenBank/DDBJ databases">
        <title>Rhodospirillaceae gen. nov., a novel taxon isolated from the Yangtze River Yuezi River estuary sludge.</title>
        <authorList>
            <person name="Ruan L."/>
        </authorList>
    </citation>
    <scope>NUCLEOTIDE SEQUENCE [LARGE SCALE GENOMIC DNA]</scope>
    <source>
        <strain evidence="3">R-7</strain>
    </source>
</reference>
<dbReference type="Pfam" id="PF09982">
    <property type="entry name" value="LpxR"/>
    <property type="match status" value="1"/>
</dbReference>
<keyword evidence="1" id="KW-0732">Signal</keyword>
<keyword evidence="3" id="KW-1185">Reference proteome</keyword>
<evidence type="ECO:0000313" key="2">
    <source>
        <dbReference type="EMBL" id="MDQ7246775.1"/>
    </source>
</evidence>
<dbReference type="Proteomes" id="UP001230156">
    <property type="component" value="Unassembled WGS sequence"/>
</dbReference>
<dbReference type="RefSeq" id="WP_379954170.1">
    <property type="nucleotide sequence ID" value="NZ_JAUYVI010000001.1"/>
</dbReference>
<protein>
    <submittedName>
        <fullName evidence="2">Lipid A deacylase LpxR family protein</fullName>
    </submittedName>
</protein>
<sequence length="358" mass="39573">MKSAFSRLRRWPARRTALSISLAGLTLLAWGPASADDPKEDSYGRLTIIEENDSIYLGDDRYYTQGAQFTWLSPSVGADSAFSGPFAALSGGPFMPFRGGGQWHQQRYEILLGQQVFTPSDISLSNPPKDDRPYAGWLYAGLGMMQDTDHREFSHLEITAGIIGPHSMGSNAQNDWHQFIGIGEAQGWDHQIHTEPGVMISYERKWRFNQPLFWGQEIEAIPELGATVGNVMTYGETGVTLRFGQGLLADYGQQRMRPSTSGTSYFNADAMTSPFGYYFYVAAQGRAVGRNIFLDGNTFEDSRSVDKKPLVGDLSAGVALFWSDAFRMDASATYRTKEFDGQDGNRVIFGGVNLSLGL</sequence>
<evidence type="ECO:0000256" key="1">
    <source>
        <dbReference type="SAM" id="SignalP"/>
    </source>
</evidence>
<proteinExistence type="predicted"/>
<dbReference type="InterPro" id="IPR018707">
    <property type="entry name" value="LpxR"/>
</dbReference>
<accession>A0ABU0YGE3</accession>
<feature type="chain" id="PRO_5047414592" evidence="1">
    <location>
        <begin position="36"/>
        <end position="358"/>
    </location>
</feature>
<evidence type="ECO:0000313" key="3">
    <source>
        <dbReference type="Proteomes" id="UP001230156"/>
    </source>
</evidence>
<dbReference type="Gene3D" id="2.40.128.140">
    <property type="entry name" value="Outer membrane protein"/>
    <property type="match status" value="1"/>
</dbReference>
<comment type="caution">
    <text evidence="2">The sequence shown here is derived from an EMBL/GenBank/DDBJ whole genome shotgun (WGS) entry which is preliminary data.</text>
</comment>
<feature type="signal peptide" evidence="1">
    <location>
        <begin position="1"/>
        <end position="35"/>
    </location>
</feature>
<gene>
    <name evidence="2" type="ORF">Q8A70_03820</name>
</gene>
<organism evidence="2 3">
    <name type="scientific">Dongia sedimenti</name>
    <dbReference type="NCBI Taxonomy" id="3064282"/>
    <lineage>
        <taxon>Bacteria</taxon>
        <taxon>Pseudomonadati</taxon>
        <taxon>Pseudomonadota</taxon>
        <taxon>Alphaproteobacteria</taxon>
        <taxon>Rhodospirillales</taxon>
        <taxon>Dongiaceae</taxon>
        <taxon>Dongia</taxon>
    </lineage>
</organism>
<dbReference type="EMBL" id="JAUYVI010000001">
    <property type="protein sequence ID" value="MDQ7246775.1"/>
    <property type="molecule type" value="Genomic_DNA"/>
</dbReference>
<name>A0ABU0YGE3_9PROT</name>